<proteinExistence type="predicted"/>
<evidence type="ECO:0000313" key="2">
    <source>
        <dbReference type="EMBL" id="ORJ54324.1"/>
    </source>
</evidence>
<organism evidence="2 3">
    <name type="scientific">Mycobacterium simiae</name>
    <name type="common">Mycobacterium habana</name>
    <dbReference type="NCBI Taxonomy" id="1784"/>
    <lineage>
        <taxon>Bacteria</taxon>
        <taxon>Bacillati</taxon>
        <taxon>Actinomycetota</taxon>
        <taxon>Actinomycetes</taxon>
        <taxon>Mycobacteriales</taxon>
        <taxon>Mycobacteriaceae</taxon>
        <taxon>Mycobacterium</taxon>
        <taxon>Mycobacterium simiae complex</taxon>
    </lineage>
</organism>
<protein>
    <submittedName>
        <fullName evidence="2">Peptidase S8</fullName>
    </submittedName>
</protein>
<reference evidence="2 3" key="1">
    <citation type="submission" date="2017-03" db="EMBL/GenBank/DDBJ databases">
        <title>Genomic insights into Mycobacterium simiae human colonization.</title>
        <authorList>
            <person name="Steffani J.L."/>
            <person name="Brunck M.E."/>
            <person name="Cruz E."/>
            <person name="Montiel R."/>
            <person name="Barona F."/>
        </authorList>
    </citation>
    <scope>NUCLEOTIDE SEQUENCE [LARGE SCALE GENOMIC DNA]</scope>
    <source>
        <strain evidence="2 3">MsiGto</strain>
    </source>
</reference>
<comment type="caution">
    <text evidence="2">The sequence shown here is derived from an EMBL/GenBank/DDBJ whole genome shotgun (WGS) entry which is preliminary data.</text>
</comment>
<sequence>MTSPRPPLSFGIPTSAPIPAGVSRFAPPGVVGPGPARQQQRLQPQFTALQQALQAGRADVVDATTEADPELVVVFDLADTVAAFARAAARVPGLEFLLEIDGDEFESDDDFHAIRAGERSDDAVTDSLYVVMSNAQAVTELLSLFERWQQDRAGKMPTGLAPLRNVFELLREIRRWGPQDRIRETGLLEQWREDVATVGQSASAARVEIELWYRQDPQRRTEAEQTVRAIVTEAGGEVITEAALDGIAYHAILADIPYSQVEVVVERGPEAIALLMTDTIMYVSPARPMSVPGVSASDDALDPDLFTATPTSDVPRVALLDGLPMAGHIALNGRLVIDDPDQVADSYTSAQMQHGTAMASLISHGDLNAIGTSSARRVYVRPIMQPHPFGLDEEVVLRDRLLVDLVHQAFRRMFEGDGSGQPQAPSVRVVNLSIGDPVQMFVRRISPLAKLLDWLAHRYNVLILVSAGNHSIEVEVPAVCLADPAALRSAVATGIYERARHRRVLSPAEAVNVISVGALHADAATAPTSDTVLDAAEAGMPALYSPVGFGHRNSVKPEVLLPGGRSLHQRPVAAEGATTLYPAETTVTGPGTRVAAPGPGGAINATAYTHGTSNATALATRAVDGIFDVLESLEPQPGEPPFPAAEYHPVLAKTLLVHAASWGPMRDGLEQVIAGMDLSRRGVSRLLGYGAVEGDRIVSAASHKVLIVGAGSISAGQRQAFFFPLPPSLVATTDWRRLTITLSWLSQVNTRTRQHRMARLSFDPPGDALGIERTEAEYWAARKGTVQHEILEGDRAVAFAAGDALEINVDCRVDAGSLSVPVRYGLAATLEVGATVRADIQAEVRQQLQIRLRARAR</sequence>
<name>A0A1X0XN18_MYCSI</name>
<dbReference type="CDD" id="cd04847">
    <property type="entry name" value="Peptidases_S8_Subtilisin_like_2"/>
    <property type="match status" value="1"/>
</dbReference>
<dbReference type="STRING" id="1784.VC42_27605"/>
<dbReference type="Gene3D" id="3.40.50.200">
    <property type="entry name" value="Peptidase S8/S53 domain"/>
    <property type="match status" value="1"/>
</dbReference>
<dbReference type="InterPro" id="IPR034074">
    <property type="entry name" value="Y4bN_pept_dom"/>
</dbReference>
<dbReference type="InterPro" id="IPR000209">
    <property type="entry name" value="Peptidase_S8/S53_dom"/>
</dbReference>
<dbReference type="EMBL" id="MZZM01000034">
    <property type="protein sequence ID" value="ORJ54324.1"/>
    <property type="molecule type" value="Genomic_DNA"/>
</dbReference>
<accession>A0A1X0XN18</accession>
<gene>
    <name evidence="2" type="ORF">B5M45_27195</name>
</gene>
<dbReference type="AlphaFoldDB" id="A0A1X0XN18"/>
<dbReference type="GO" id="GO:0006508">
    <property type="term" value="P:proteolysis"/>
    <property type="evidence" value="ECO:0007669"/>
    <property type="project" value="InterPro"/>
</dbReference>
<dbReference type="SUPFAM" id="SSF52743">
    <property type="entry name" value="Subtilisin-like"/>
    <property type="match status" value="1"/>
</dbReference>
<evidence type="ECO:0000313" key="3">
    <source>
        <dbReference type="Proteomes" id="UP000193040"/>
    </source>
</evidence>
<evidence type="ECO:0000259" key="1">
    <source>
        <dbReference type="Pfam" id="PF00082"/>
    </source>
</evidence>
<feature type="domain" description="Peptidase S8/S53" evidence="1">
    <location>
        <begin position="317"/>
        <end position="690"/>
    </location>
</feature>
<dbReference type="GO" id="GO:0004252">
    <property type="term" value="F:serine-type endopeptidase activity"/>
    <property type="evidence" value="ECO:0007669"/>
    <property type="project" value="InterPro"/>
</dbReference>
<dbReference type="Proteomes" id="UP000193040">
    <property type="component" value="Unassembled WGS sequence"/>
</dbReference>
<keyword evidence="3" id="KW-1185">Reference proteome</keyword>
<dbReference type="Pfam" id="PF00082">
    <property type="entry name" value="Peptidase_S8"/>
    <property type="match status" value="1"/>
</dbReference>
<dbReference type="InterPro" id="IPR036852">
    <property type="entry name" value="Peptidase_S8/S53_dom_sf"/>
</dbReference>